<keyword evidence="3" id="KW-1185">Reference proteome</keyword>
<dbReference type="SUPFAM" id="SSF53850">
    <property type="entry name" value="Periplasmic binding protein-like II"/>
    <property type="match status" value="1"/>
</dbReference>
<proteinExistence type="predicted"/>
<protein>
    <submittedName>
        <fullName evidence="2">TAXI family TRAP transporter solute-binding subunit</fullName>
    </submittedName>
</protein>
<dbReference type="PANTHER" id="PTHR42941:SF1">
    <property type="entry name" value="SLL1037 PROTEIN"/>
    <property type="match status" value="1"/>
</dbReference>
<feature type="region of interest" description="Disordered" evidence="1">
    <location>
        <begin position="1"/>
        <end position="21"/>
    </location>
</feature>
<dbReference type="NCBIfam" id="TIGR02122">
    <property type="entry name" value="TRAP_TAXI"/>
    <property type="match status" value="1"/>
</dbReference>
<reference evidence="2 3" key="1">
    <citation type="submission" date="2019-07" db="EMBL/GenBank/DDBJ databases">
        <title>New species of Amycolatopsis and Streptomyces.</title>
        <authorList>
            <person name="Duangmal K."/>
            <person name="Teo W.F.A."/>
            <person name="Lipun K."/>
        </authorList>
    </citation>
    <scope>NUCLEOTIDE SEQUENCE [LARGE SCALE GENOMIC DNA]</scope>
    <source>
        <strain evidence="2 3">TISTR 2346</strain>
    </source>
</reference>
<dbReference type="InterPro" id="IPR011852">
    <property type="entry name" value="TRAP_TAXI"/>
</dbReference>
<gene>
    <name evidence="2" type="ORF">FNH04_22975</name>
</gene>
<evidence type="ECO:0000313" key="3">
    <source>
        <dbReference type="Proteomes" id="UP000326979"/>
    </source>
</evidence>
<organism evidence="2 3">
    <name type="scientific">Streptomyces phyllanthi</name>
    <dbReference type="NCBI Taxonomy" id="1803180"/>
    <lineage>
        <taxon>Bacteria</taxon>
        <taxon>Bacillati</taxon>
        <taxon>Actinomycetota</taxon>
        <taxon>Actinomycetes</taxon>
        <taxon>Kitasatosporales</taxon>
        <taxon>Streptomycetaceae</taxon>
        <taxon>Streptomyces</taxon>
    </lineage>
</organism>
<evidence type="ECO:0000256" key="1">
    <source>
        <dbReference type="SAM" id="MobiDB-lite"/>
    </source>
</evidence>
<evidence type="ECO:0000313" key="2">
    <source>
        <dbReference type="EMBL" id="MPY42658.1"/>
    </source>
</evidence>
<feature type="compositionally biased region" description="Basic and acidic residues" evidence="1">
    <location>
        <begin position="1"/>
        <end position="12"/>
    </location>
</feature>
<dbReference type="Proteomes" id="UP000326979">
    <property type="component" value="Unassembled WGS sequence"/>
</dbReference>
<dbReference type="Gene3D" id="3.40.190.10">
    <property type="entry name" value="Periplasmic binding protein-like II"/>
    <property type="match status" value="1"/>
</dbReference>
<dbReference type="PANTHER" id="PTHR42941">
    <property type="entry name" value="SLL1037 PROTEIN"/>
    <property type="match status" value="1"/>
</dbReference>
<dbReference type="Pfam" id="PF16868">
    <property type="entry name" value="NMT1_3"/>
    <property type="match status" value="1"/>
</dbReference>
<comment type="caution">
    <text evidence="2">The sequence shown here is derived from an EMBL/GenBank/DDBJ whole genome shotgun (WGS) entry which is preliminary data.</text>
</comment>
<sequence length="158" mass="16965">MATPTRHSEKPPRSRGGGVTKDSTLDALFWSGGLPSGGITDLTTSLKDDVRLIDVTPQLPALVKKYGDVYQKGSIPADVYSQPKDVPTIVVSNVLLVRKGFDPELAAKIVKLIFEKRSELEKVNAAATEIELDQAQDVAPVPLNSGAEKALKELAEKS</sequence>
<dbReference type="AlphaFoldDB" id="A0A5N8W8C6"/>
<dbReference type="RefSeq" id="WP_322723587.1">
    <property type="nucleotide sequence ID" value="NZ_JBHUMN010000023.1"/>
</dbReference>
<name>A0A5N8W8C6_9ACTN</name>
<dbReference type="EMBL" id="VJZE01000168">
    <property type="protein sequence ID" value="MPY42658.1"/>
    <property type="molecule type" value="Genomic_DNA"/>
</dbReference>
<accession>A0A5N8W8C6</accession>